<dbReference type="VEuPathDB" id="FungiDB:A1O9_03903"/>
<feature type="chain" id="PRO_5006512322" description="Carboxypeptidase" evidence="6">
    <location>
        <begin position="20"/>
        <end position="583"/>
    </location>
</feature>
<dbReference type="PANTHER" id="PTHR11802:SF131">
    <property type="entry name" value="CARBOXYPEPTIDASE"/>
    <property type="match status" value="1"/>
</dbReference>
<dbReference type="PRINTS" id="PR00724">
    <property type="entry name" value="CRBOXYPTASEC"/>
</dbReference>
<evidence type="ECO:0000313" key="8">
    <source>
        <dbReference type="EMBL" id="KEF59060.1"/>
    </source>
</evidence>
<dbReference type="Pfam" id="PF00450">
    <property type="entry name" value="Peptidase_S10"/>
    <property type="match status" value="1"/>
</dbReference>
<comment type="similarity">
    <text evidence="1 6">Belongs to the peptidase S10 family.</text>
</comment>
<dbReference type="GO" id="GO:0004185">
    <property type="term" value="F:serine-type carboxypeptidase activity"/>
    <property type="evidence" value="ECO:0007669"/>
    <property type="project" value="UniProtKB-UniRule"/>
</dbReference>
<dbReference type="GO" id="GO:0000324">
    <property type="term" value="C:fungal-type vacuole"/>
    <property type="evidence" value="ECO:0007669"/>
    <property type="project" value="TreeGrafter"/>
</dbReference>
<dbReference type="PANTHER" id="PTHR11802">
    <property type="entry name" value="SERINE PROTEASE FAMILY S10 SERINE CARBOXYPEPTIDASE"/>
    <property type="match status" value="1"/>
</dbReference>
<evidence type="ECO:0000256" key="2">
    <source>
        <dbReference type="ARBA" id="ARBA00022645"/>
    </source>
</evidence>
<evidence type="ECO:0000256" key="4">
    <source>
        <dbReference type="ARBA" id="ARBA00022801"/>
    </source>
</evidence>
<keyword evidence="4 6" id="KW-0378">Hydrolase</keyword>
<evidence type="ECO:0000256" key="3">
    <source>
        <dbReference type="ARBA" id="ARBA00022670"/>
    </source>
</evidence>
<accession>A0A072PU36</accession>
<keyword evidence="6" id="KW-0732">Signal</keyword>
<protein>
    <recommendedName>
        <fullName evidence="6">Carboxypeptidase</fullName>
        <ecNumber evidence="6">3.4.16.-</ecNumber>
    </recommendedName>
</protein>
<dbReference type="EMBL" id="AMGV01000003">
    <property type="protein sequence ID" value="KEF59060.1"/>
    <property type="molecule type" value="Genomic_DNA"/>
</dbReference>
<dbReference type="SUPFAM" id="SSF53474">
    <property type="entry name" value="alpha/beta-Hydrolases"/>
    <property type="match status" value="1"/>
</dbReference>
<dbReference type="OrthoDB" id="443318at2759"/>
<dbReference type="PROSITE" id="PS00131">
    <property type="entry name" value="CARBOXYPEPT_SER_SER"/>
    <property type="match status" value="1"/>
</dbReference>
<keyword evidence="3 6" id="KW-0645">Protease</keyword>
<dbReference type="HOGENOM" id="CLU_008523_10_3_1"/>
<dbReference type="EC" id="3.4.16.-" evidence="6"/>
<feature type="signal peptide" evidence="6">
    <location>
        <begin position="1"/>
        <end position="19"/>
    </location>
</feature>
<dbReference type="Proteomes" id="UP000027920">
    <property type="component" value="Unassembled WGS sequence"/>
</dbReference>
<evidence type="ECO:0000313" key="9">
    <source>
        <dbReference type="Proteomes" id="UP000027920"/>
    </source>
</evidence>
<keyword evidence="2 6" id="KW-0121">Carboxypeptidase</keyword>
<dbReference type="Gene3D" id="3.40.50.1820">
    <property type="entry name" value="alpha/beta hydrolase"/>
    <property type="match status" value="1"/>
</dbReference>
<organism evidence="8 9">
    <name type="scientific">Exophiala aquamarina CBS 119918</name>
    <dbReference type="NCBI Taxonomy" id="1182545"/>
    <lineage>
        <taxon>Eukaryota</taxon>
        <taxon>Fungi</taxon>
        <taxon>Dikarya</taxon>
        <taxon>Ascomycota</taxon>
        <taxon>Pezizomycotina</taxon>
        <taxon>Eurotiomycetes</taxon>
        <taxon>Chaetothyriomycetidae</taxon>
        <taxon>Chaetothyriales</taxon>
        <taxon>Herpotrichiellaceae</taxon>
        <taxon>Exophiala</taxon>
    </lineage>
</organism>
<dbReference type="STRING" id="1182545.A0A072PU36"/>
<dbReference type="GO" id="GO:0006508">
    <property type="term" value="P:proteolysis"/>
    <property type="evidence" value="ECO:0007669"/>
    <property type="project" value="UniProtKB-KW"/>
</dbReference>
<keyword evidence="9" id="KW-1185">Reference proteome</keyword>
<proteinExistence type="inferred from homology"/>
<evidence type="ECO:0000256" key="5">
    <source>
        <dbReference type="ARBA" id="ARBA00023180"/>
    </source>
</evidence>
<feature type="region of interest" description="Disordered" evidence="7">
    <location>
        <begin position="544"/>
        <end position="568"/>
    </location>
</feature>
<sequence length="583" mass="63713">MQLLSILAAVSVFAAGTAAVKGPFAQSKRGGNKIQVLPRQLPAEPTGVQTIISPIGANITYKEPGKAGVCETTPGVNSYAGFINLGEDVHTFFWFFESRNDPASDPITLWLNGGPGSDSLIGLFEELGPCNVTEDLVTQLNPYSWNEASNMLFLSQPVGVGFSYGSKQPGSLDEFFGWYVNATSANVTGRYPVINATAIDTTDLAAVAAWEVLQGFYSALPQLDSRVQSTQFNLWTESYGGHYGPAFFNYFSQQNALIQNGTTTGKAFEFVNLGIINGIIDEYIQAPYYPQFAANNTYGIKGVNDTVYNYMNFAVNMPNGCLDQVTYCYYADQTTLGGQAVCAEAANMCRDNVESPYYYAAGERGVYDIRHPFDDPTPPSYFVDYLNMDATRDALGVDTNYSQSNNDIYYAFQQTGDFVYMNFIEDLEQLLNSSSVRVTLVYGDADYICNWFGGQAVSLGAQWTHSEEFNAAGYTPFVVDGVEYGETREYGNFSFTRIYEAGHEVPYYQPIASLAFFKRALTGMDIATGNISINATYGTDGEATATHTEPFVPLPATSSSASATSTGTGAVHAPMRFMERRSF</sequence>
<dbReference type="AlphaFoldDB" id="A0A072PU36"/>
<dbReference type="GeneID" id="25278837"/>
<comment type="caution">
    <text evidence="8">The sequence shown here is derived from an EMBL/GenBank/DDBJ whole genome shotgun (WGS) entry which is preliminary data.</text>
</comment>
<name>A0A072PU36_9EURO</name>
<keyword evidence="5" id="KW-0325">Glycoprotein</keyword>
<evidence type="ECO:0000256" key="6">
    <source>
        <dbReference type="RuleBase" id="RU361156"/>
    </source>
</evidence>
<feature type="compositionally biased region" description="Low complexity" evidence="7">
    <location>
        <begin position="556"/>
        <end position="568"/>
    </location>
</feature>
<gene>
    <name evidence="8" type="ORF">A1O9_03903</name>
</gene>
<dbReference type="InterPro" id="IPR029058">
    <property type="entry name" value="AB_hydrolase_fold"/>
</dbReference>
<reference evidence="8 9" key="1">
    <citation type="submission" date="2013-03" db="EMBL/GenBank/DDBJ databases">
        <title>The Genome Sequence of Exophiala aquamarina CBS 119918.</title>
        <authorList>
            <consortium name="The Broad Institute Genomics Platform"/>
            <person name="Cuomo C."/>
            <person name="de Hoog S."/>
            <person name="Gorbushina A."/>
            <person name="Walker B."/>
            <person name="Young S.K."/>
            <person name="Zeng Q."/>
            <person name="Gargeya S."/>
            <person name="Fitzgerald M."/>
            <person name="Haas B."/>
            <person name="Abouelleil A."/>
            <person name="Allen A.W."/>
            <person name="Alvarado L."/>
            <person name="Arachchi H.M."/>
            <person name="Berlin A.M."/>
            <person name="Chapman S.B."/>
            <person name="Gainer-Dewar J."/>
            <person name="Goldberg J."/>
            <person name="Griggs A."/>
            <person name="Gujja S."/>
            <person name="Hansen M."/>
            <person name="Howarth C."/>
            <person name="Imamovic A."/>
            <person name="Ireland A."/>
            <person name="Larimer J."/>
            <person name="McCowan C."/>
            <person name="Murphy C."/>
            <person name="Pearson M."/>
            <person name="Poon T.W."/>
            <person name="Priest M."/>
            <person name="Roberts A."/>
            <person name="Saif S."/>
            <person name="Shea T."/>
            <person name="Sisk P."/>
            <person name="Sykes S."/>
            <person name="Wortman J."/>
            <person name="Nusbaum C."/>
            <person name="Birren B."/>
        </authorList>
    </citation>
    <scope>NUCLEOTIDE SEQUENCE [LARGE SCALE GENOMIC DNA]</scope>
    <source>
        <strain evidence="8 9">CBS 119918</strain>
    </source>
</reference>
<dbReference type="InterPro" id="IPR018202">
    <property type="entry name" value="Ser_caboxypep_ser_AS"/>
</dbReference>
<dbReference type="InterPro" id="IPR001563">
    <property type="entry name" value="Peptidase_S10"/>
</dbReference>
<dbReference type="RefSeq" id="XP_013261650.1">
    <property type="nucleotide sequence ID" value="XM_013406196.1"/>
</dbReference>
<evidence type="ECO:0000256" key="1">
    <source>
        <dbReference type="ARBA" id="ARBA00009431"/>
    </source>
</evidence>
<evidence type="ECO:0000256" key="7">
    <source>
        <dbReference type="SAM" id="MobiDB-lite"/>
    </source>
</evidence>